<feature type="domain" description="SAP" evidence="4">
    <location>
        <begin position="11"/>
        <end position="45"/>
    </location>
</feature>
<dbReference type="InterPro" id="IPR003034">
    <property type="entry name" value="SAP_dom"/>
</dbReference>
<comment type="caution">
    <text evidence="5">The sequence shown here is derived from an EMBL/GenBank/DDBJ whole genome shotgun (WGS) entry which is preliminary data.</text>
</comment>
<dbReference type="AlphaFoldDB" id="A0A9Q3BKT7"/>
<dbReference type="SMART" id="SM00513">
    <property type="entry name" value="SAP"/>
    <property type="match status" value="1"/>
</dbReference>
<dbReference type="InterPro" id="IPR040746">
    <property type="entry name" value="THO1_MOS11_C"/>
</dbReference>
<dbReference type="Pfam" id="PF02037">
    <property type="entry name" value="SAP"/>
    <property type="match status" value="1"/>
</dbReference>
<dbReference type="PANTHER" id="PTHR46551">
    <property type="entry name" value="SAP DOMAIN-CONTAINING RIBONUCLEOPROTEIN"/>
    <property type="match status" value="1"/>
</dbReference>
<dbReference type="Proteomes" id="UP000765509">
    <property type="component" value="Unassembled WGS sequence"/>
</dbReference>
<dbReference type="InterPro" id="IPR036361">
    <property type="entry name" value="SAP_dom_sf"/>
</dbReference>
<keyword evidence="1" id="KW-0597">Phosphoprotein</keyword>
<feature type="compositionally biased region" description="Polar residues" evidence="3">
    <location>
        <begin position="107"/>
        <end position="120"/>
    </location>
</feature>
<accession>A0A9Q3BKT7</accession>
<dbReference type="GO" id="GO:0005634">
    <property type="term" value="C:nucleus"/>
    <property type="evidence" value="ECO:0007669"/>
    <property type="project" value="TreeGrafter"/>
</dbReference>
<feature type="region of interest" description="Disordered" evidence="3">
    <location>
        <begin position="48"/>
        <end position="125"/>
    </location>
</feature>
<evidence type="ECO:0000313" key="6">
    <source>
        <dbReference type="Proteomes" id="UP000765509"/>
    </source>
</evidence>
<dbReference type="OrthoDB" id="445357at2759"/>
<protein>
    <recommendedName>
        <fullName evidence="4">SAP domain-containing protein</fullName>
    </recommendedName>
</protein>
<proteinExistence type="inferred from homology"/>
<name>A0A9Q3BKT7_9BASI</name>
<feature type="compositionally biased region" description="Low complexity" evidence="3">
    <location>
        <begin position="76"/>
        <end position="95"/>
    </location>
</feature>
<dbReference type="InterPro" id="IPR052240">
    <property type="entry name" value="SAP_domain_ribonucleoprotein"/>
</dbReference>
<dbReference type="PROSITE" id="PS50800">
    <property type="entry name" value="SAP"/>
    <property type="match status" value="1"/>
</dbReference>
<evidence type="ECO:0000313" key="5">
    <source>
        <dbReference type="EMBL" id="MBW0467134.1"/>
    </source>
</evidence>
<organism evidence="5 6">
    <name type="scientific">Austropuccinia psidii MF-1</name>
    <dbReference type="NCBI Taxonomy" id="1389203"/>
    <lineage>
        <taxon>Eukaryota</taxon>
        <taxon>Fungi</taxon>
        <taxon>Dikarya</taxon>
        <taxon>Basidiomycota</taxon>
        <taxon>Pucciniomycotina</taxon>
        <taxon>Pucciniomycetes</taxon>
        <taxon>Pucciniales</taxon>
        <taxon>Sphaerophragmiaceae</taxon>
        <taxon>Austropuccinia</taxon>
    </lineage>
</organism>
<dbReference type="SUPFAM" id="SSF68906">
    <property type="entry name" value="SAP domain"/>
    <property type="match status" value="1"/>
</dbReference>
<dbReference type="GO" id="GO:0016973">
    <property type="term" value="P:poly(A)+ mRNA export from nucleus"/>
    <property type="evidence" value="ECO:0007669"/>
    <property type="project" value="TreeGrafter"/>
</dbReference>
<evidence type="ECO:0000256" key="3">
    <source>
        <dbReference type="SAM" id="MobiDB-lite"/>
    </source>
</evidence>
<reference evidence="5" key="1">
    <citation type="submission" date="2021-03" db="EMBL/GenBank/DDBJ databases">
        <title>Draft genome sequence of rust myrtle Austropuccinia psidii MF-1, a brazilian biotype.</title>
        <authorList>
            <person name="Quecine M.C."/>
            <person name="Pachon D.M.R."/>
            <person name="Bonatelli M.L."/>
            <person name="Correr F.H."/>
            <person name="Franceschini L.M."/>
            <person name="Leite T.F."/>
            <person name="Margarido G.R.A."/>
            <person name="Almeida C.A."/>
            <person name="Ferrarezi J.A."/>
            <person name="Labate C.A."/>
        </authorList>
    </citation>
    <scope>NUCLEOTIDE SEQUENCE</scope>
    <source>
        <strain evidence="5">MF-1</strain>
    </source>
</reference>
<evidence type="ECO:0000259" key="4">
    <source>
        <dbReference type="PROSITE" id="PS50800"/>
    </source>
</evidence>
<dbReference type="Gene3D" id="1.10.720.30">
    <property type="entry name" value="SAP domain"/>
    <property type="match status" value="1"/>
</dbReference>
<comment type="similarity">
    <text evidence="2">Belongs to the SAP domain-containing ribonucleoprotein family.</text>
</comment>
<dbReference type="Pfam" id="PF18592">
    <property type="entry name" value="Tho1_MOS11_C"/>
    <property type="match status" value="1"/>
</dbReference>
<evidence type="ECO:0000256" key="1">
    <source>
        <dbReference type="ARBA" id="ARBA00022553"/>
    </source>
</evidence>
<feature type="region of interest" description="Disordered" evidence="3">
    <location>
        <begin position="181"/>
        <end position="209"/>
    </location>
</feature>
<sequence>MSAPSPTKASLSSSKVPELKALCSKYGLPVSGNKSDLINRLMTHYEMPQSDSALNTPIKEPTMPSKLATSIARSDAPNTRPAATTAAPSSQPAFSHKSQVDPAEPTNPITVKATTDTVQSIPKLDTDVDPIDAEIEKRKMRAERFGIPTNPTTTSAAISIDEEELRKLNRAKRFGIAPDVESGLKALDQPLKDGKRNEKAPTTSELEWEARKRQRAEKFGLVDNPTPLKKDGAFRQKFRKFHRRHKW</sequence>
<dbReference type="EMBL" id="AVOT02001497">
    <property type="protein sequence ID" value="MBW0467134.1"/>
    <property type="molecule type" value="Genomic_DNA"/>
</dbReference>
<feature type="compositionally biased region" description="Basic and acidic residues" evidence="3">
    <location>
        <begin position="190"/>
        <end position="199"/>
    </location>
</feature>
<evidence type="ECO:0000256" key="2">
    <source>
        <dbReference type="ARBA" id="ARBA00046328"/>
    </source>
</evidence>
<keyword evidence="6" id="KW-1185">Reference proteome</keyword>
<gene>
    <name evidence="5" type="ORF">O181_006849</name>
</gene>
<dbReference type="PANTHER" id="PTHR46551:SF1">
    <property type="entry name" value="SAP DOMAIN-CONTAINING RIBONUCLEOPROTEIN"/>
    <property type="match status" value="1"/>
</dbReference>